<accession>A0ABS1EU96</accession>
<comment type="caution">
    <text evidence="1">The sequence shown here is derived from an EMBL/GenBank/DDBJ whole genome shotgun (WGS) entry which is preliminary data.</text>
</comment>
<dbReference type="Proteomes" id="UP000596739">
    <property type="component" value="Unassembled WGS sequence"/>
</dbReference>
<keyword evidence="2" id="KW-1185">Reference proteome</keyword>
<reference evidence="2" key="1">
    <citation type="submission" date="2021-01" db="EMBL/GenBank/DDBJ databases">
        <title>Genome public.</title>
        <authorList>
            <person name="Liu C."/>
            <person name="Sun Q."/>
        </authorList>
    </citation>
    <scope>NUCLEOTIDE SEQUENCE [LARGE SCALE GENOMIC DNA]</scope>
    <source>
        <strain evidence="2">YIM B02505</strain>
    </source>
</reference>
<protein>
    <submittedName>
        <fullName evidence="1">Uncharacterized protein</fullName>
    </submittedName>
</protein>
<proteinExistence type="predicted"/>
<gene>
    <name evidence="1" type="ORF">JHL18_20140</name>
</gene>
<name>A0ABS1EU96_9CLOT</name>
<sequence length="102" mass="12065">MEYKLNKIDTDLREKLKEQTRDGKVHAKDGIKIETHVDSYKYREPGKGKKKDKHKEESFKEFVKEQKLVTVDGYKADTVEVEVTKEKDSKENYRGIFIDVKK</sequence>
<dbReference type="RefSeq" id="WP_200272595.1">
    <property type="nucleotide sequence ID" value="NZ_JAENHN010000053.1"/>
</dbReference>
<evidence type="ECO:0000313" key="1">
    <source>
        <dbReference type="EMBL" id="MBK1812937.1"/>
    </source>
</evidence>
<evidence type="ECO:0000313" key="2">
    <source>
        <dbReference type="Proteomes" id="UP000596739"/>
    </source>
</evidence>
<organism evidence="1 2">
    <name type="scientific">Clostridium yunnanense</name>
    <dbReference type="NCBI Taxonomy" id="2800325"/>
    <lineage>
        <taxon>Bacteria</taxon>
        <taxon>Bacillati</taxon>
        <taxon>Bacillota</taxon>
        <taxon>Clostridia</taxon>
        <taxon>Eubacteriales</taxon>
        <taxon>Clostridiaceae</taxon>
        <taxon>Clostridium</taxon>
    </lineage>
</organism>
<dbReference type="EMBL" id="JAENHN010000053">
    <property type="protein sequence ID" value="MBK1812937.1"/>
    <property type="molecule type" value="Genomic_DNA"/>
</dbReference>